<comment type="caution">
    <text evidence="2">The sequence shown here is derived from an EMBL/GenBank/DDBJ whole genome shotgun (WGS) entry which is preliminary data.</text>
</comment>
<organism evidence="2 3">
    <name type="scientific">Plasmodium yoelii yoelii</name>
    <dbReference type="NCBI Taxonomy" id="73239"/>
    <lineage>
        <taxon>Eukaryota</taxon>
        <taxon>Sar</taxon>
        <taxon>Alveolata</taxon>
        <taxon>Apicomplexa</taxon>
        <taxon>Aconoidasida</taxon>
        <taxon>Haemosporida</taxon>
        <taxon>Plasmodiidae</taxon>
        <taxon>Plasmodium</taxon>
        <taxon>Plasmodium (Vinckeia)</taxon>
    </lineage>
</organism>
<dbReference type="AlphaFoldDB" id="Q7RKR3"/>
<dbReference type="Proteomes" id="UP000008553">
    <property type="component" value="Unassembled WGS sequence"/>
</dbReference>
<accession>Q7RKR3</accession>
<dbReference type="PaxDb" id="73239-Q7RKR3"/>
<evidence type="ECO:0000313" key="2">
    <source>
        <dbReference type="EMBL" id="EAA22333.1"/>
    </source>
</evidence>
<feature type="transmembrane region" description="Helical" evidence="1">
    <location>
        <begin position="256"/>
        <end position="274"/>
    </location>
</feature>
<dbReference type="InParanoid" id="Q7RKR3"/>
<keyword evidence="1" id="KW-0472">Membrane</keyword>
<proteinExistence type="predicted"/>
<keyword evidence="1" id="KW-1133">Transmembrane helix</keyword>
<dbReference type="EMBL" id="AABL01000792">
    <property type="protein sequence ID" value="EAA22333.1"/>
    <property type="molecule type" value="Genomic_DNA"/>
</dbReference>
<keyword evidence="3" id="KW-1185">Reference proteome</keyword>
<evidence type="ECO:0000313" key="3">
    <source>
        <dbReference type="Proteomes" id="UP000008553"/>
    </source>
</evidence>
<dbReference type="NCBIfam" id="TIGR01590">
    <property type="entry name" value="yir-bir-cir_Pla"/>
    <property type="match status" value="1"/>
</dbReference>
<reference evidence="2 3" key="1">
    <citation type="journal article" date="2002" name="Nature">
        <title>Genome sequence and comparative analysis of the model rodent malaria parasite Plasmodium yoelii yoelii.</title>
        <authorList>
            <person name="Carlton J.M."/>
            <person name="Angiuoli S.V."/>
            <person name="Suh B.B."/>
            <person name="Kooij T.W."/>
            <person name="Pertea M."/>
            <person name="Silva J.C."/>
            <person name="Ermolaeva M.D."/>
            <person name="Allen J.E."/>
            <person name="Selengut J.D."/>
            <person name="Koo H.L."/>
            <person name="Peterson J.D."/>
            <person name="Pop M."/>
            <person name="Kosack D.S."/>
            <person name="Shumway M.F."/>
            <person name="Bidwell S.L."/>
            <person name="Shallom S.J."/>
            <person name="van Aken S.E."/>
            <person name="Riedmuller S.B."/>
            <person name="Feldblyum T.V."/>
            <person name="Cho J.K."/>
            <person name="Quackenbush J."/>
            <person name="Sedegah M."/>
            <person name="Shoaibi A."/>
            <person name="Cummings L.M."/>
            <person name="Florens L."/>
            <person name="Yates J.R."/>
            <person name="Raine J.D."/>
            <person name="Sinden R.E."/>
            <person name="Harris M.A."/>
            <person name="Cunningham D.A."/>
            <person name="Preiser P.R."/>
            <person name="Bergman L.W."/>
            <person name="Vaidya A.B."/>
            <person name="van Lin L.H."/>
            <person name="Janse C.J."/>
            <person name="Waters A.P."/>
            <person name="Smith H.O."/>
            <person name="White O.R."/>
            <person name="Salzberg S.L."/>
            <person name="Venter J.C."/>
            <person name="Fraser C.M."/>
            <person name="Hoffman S.L."/>
            <person name="Gardner M.J."/>
            <person name="Carucci D.J."/>
        </authorList>
    </citation>
    <scope>NUCLEOTIDE SEQUENCE [LARGE SCALE GENOMIC DNA]</scope>
    <source>
        <strain evidence="2 3">17XNL</strain>
    </source>
</reference>
<sequence length="326" mass="38076">MDNQICKKFQDLLKNFPDELDNNKKYKFNDDKPFQKYCNSNCDADLGKINAGCLYLFNEIFEDSSLKNHNKISIVEYIMIWLSYMLSLKENELKDSLQHFYRTYINGSGHYNKSIIGVENYSSYKDLLNKKKYFEDMDNNIISNFYKAFKLLCELYTLFDKNNQDCKTFSEKANQFVKKYNELSGDHNNINVSSYKQVLCTLSTDYDNFINKCNDTHCCKSSTLPTIDKNKIPVNCPEQTIQISDAASSPSIAKKLIIVLSIFAAIPIFLGIAYKVNNKELKVFIIWISEKSPKTFKRKNKKYKEENGSLIYNSKISDYFRNNNNY</sequence>
<protein>
    <submittedName>
        <fullName evidence="2">Yir2 protein</fullName>
    </submittedName>
</protein>
<evidence type="ECO:0000256" key="1">
    <source>
        <dbReference type="SAM" id="Phobius"/>
    </source>
</evidence>
<dbReference type="Pfam" id="PF06022">
    <property type="entry name" value="Cir_Bir_Yir"/>
    <property type="match status" value="1"/>
</dbReference>
<dbReference type="InterPro" id="IPR006477">
    <property type="entry name" value="Yir_bir_cir"/>
</dbReference>
<gene>
    <name evidence="2" type="ORF">PY02837</name>
</gene>
<keyword evidence="1" id="KW-0812">Transmembrane</keyword>
<name>Q7RKR3_PLAYO</name>